<evidence type="ECO:0000256" key="3">
    <source>
        <dbReference type="ARBA" id="ARBA00022741"/>
    </source>
</evidence>
<evidence type="ECO:0000256" key="1">
    <source>
        <dbReference type="ARBA" id="ARBA00009670"/>
    </source>
</evidence>
<dbReference type="PANTHER" id="PTHR43851:SF3">
    <property type="entry name" value="COENZYME Q8"/>
    <property type="match status" value="1"/>
</dbReference>
<dbReference type="Proteomes" id="UP000253769">
    <property type="component" value="Unassembled WGS sequence"/>
</dbReference>
<dbReference type="CDD" id="cd13970">
    <property type="entry name" value="ABC1_ADCK3"/>
    <property type="match status" value="1"/>
</dbReference>
<dbReference type="EMBL" id="QQOH01000001">
    <property type="protein sequence ID" value="RDE25014.1"/>
    <property type="molecule type" value="Genomic_DNA"/>
</dbReference>
<comment type="similarity">
    <text evidence="1">Belongs to the protein kinase superfamily. ADCK protein kinase family.</text>
</comment>
<evidence type="ECO:0000313" key="6">
    <source>
        <dbReference type="EMBL" id="RDE25014.1"/>
    </source>
</evidence>
<keyword evidence="3" id="KW-0547">Nucleotide-binding</keyword>
<evidence type="ECO:0000256" key="2">
    <source>
        <dbReference type="ARBA" id="ARBA00022679"/>
    </source>
</evidence>
<proteinExistence type="inferred from homology"/>
<reference evidence="6 7" key="1">
    <citation type="submission" date="2018-07" db="EMBL/GenBank/DDBJ databases">
        <title>Motiliproteus coralliicola sp. nov., a bacterium isolated from Coral.</title>
        <authorList>
            <person name="Wang G."/>
        </authorList>
    </citation>
    <scope>NUCLEOTIDE SEQUENCE [LARGE SCALE GENOMIC DNA]</scope>
    <source>
        <strain evidence="6 7">C34</strain>
    </source>
</reference>
<dbReference type="InterPro" id="IPR034646">
    <property type="entry name" value="ADCK3_dom"/>
</dbReference>
<dbReference type="Pfam" id="PF03109">
    <property type="entry name" value="ABC1"/>
    <property type="match status" value="1"/>
</dbReference>
<evidence type="ECO:0000313" key="7">
    <source>
        <dbReference type="Proteomes" id="UP000253769"/>
    </source>
</evidence>
<dbReference type="OrthoDB" id="9795390at2"/>
<keyword evidence="2" id="KW-0808">Transferase</keyword>
<dbReference type="InterPro" id="IPR004147">
    <property type="entry name" value="ABC1_dom"/>
</dbReference>
<dbReference type="InterPro" id="IPR011009">
    <property type="entry name" value="Kinase-like_dom_sf"/>
</dbReference>
<accession>A0A369WWV2</accession>
<dbReference type="GO" id="GO:0005524">
    <property type="term" value="F:ATP binding"/>
    <property type="evidence" value="ECO:0007669"/>
    <property type="project" value="UniProtKB-KW"/>
</dbReference>
<name>A0A369WWV2_9GAMM</name>
<dbReference type="SUPFAM" id="SSF56112">
    <property type="entry name" value="Protein kinase-like (PK-like)"/>
    <property type="match status" value="1"/>
</dbReference>
<protein>
    <submittedName>
        <fullName evidence="6">AarF/ABC1/UbiB kinase family protein</fullName>
    </submittedName>
</protein>
<comment type="caution">
    <text evidence="6">The sequence shown here is derived from an EMBL/GenBank/DDBJ whole genome shotgun (WGS) entry which is preliminary data.</text>
</comment>
<feature type="domain" description="ABC1 atypical kinase-like" evidence="5">
    <location>
        <begin position="80"/>
        <end position="319"/>
    </location>
</feature>
<sequence length="431" mass="48227">MKLGRLVGGLAGGMIREGANNLLSGKPLHPRELLLTPGNAKQVADRLSEMRGAAMKVGQLLSMEAGDYLPPELTQILSSLRENAHSMPLGQVALVMQNAWGRGWEEAFDRFSFTPLAAASIGQVHEALTKEGQHLAIKIQYPGVRQSIDSDVDNVSTLFNLLRLVPKDFDLSPLLEEAKRQLHLEADYCVEAQQLNAYRRLLADSPEFVMPEVVAERTTQEVLCMTYLEGMPIEQLAGASAEVRNRVASQLAELVLRELFDWGLVQTDSNFGNFRYQAEQERIGLLDFGATRAYSRDFIERLRRLMRAARAGDLQQIETHAAELGYLRADEAQVYRRGLSQMINTVAEPFRHQGPYDFAASDLSQRVADIAIDLRVQQRYLHLPPTDVLFLHRKIAGTYLLCARLRAQVDVSGLVERYLESPTRLPEGSTT</sequence>
<dbReference type="GO" id="GO:0016301">
    <property type="term" value="F:kinase activity"/>
    <property type="evidence" value="ECO:0007669"/>
    <property type="project" value="UniProtKB-KW"/>
</dbReference>
<evidence type="ECO:0000256" key="4">
    <source>
        <dbReference type="ARBA" id="ARBA00022840"/>
    </source>
</evidence>
<gene>
    <name evidence="6" type="ORF">DV711_05450</name>
</gene>
<evidence type="ECO:0000259" key="5">
    <source>
        <dbReference type="Pfam" id="PF03109"/>
    </source>
</evidence>
<dbReference type="PANTHER" id="PTHR43851">
    <property type="match status" value="1"/>
</dbReference>
<keyword evidence="7" id="KW-1185">Reference proteome</keyword>
<dbReference type="GO" id="GO:0006744">
    <property type="term" value="P:ubiquinone biosynthetic process"/>
    <property type="evidence" value="ECO:0007669"/>
    <property type="project" value="TreeGrafter"/>
</dbReference>
<organism evidence="6 7">
    <name type="scientific">Motiliproteus coralliicola</name>
    <dbReference type="NCBI Taxonomy" id="2283196"/>
    <lineage>
        <taxon>Bacteria</taxon>
        <taxon>Pseudomonadati</taxon>
        <taxon>Pseudomonadota</taxon>
        <taxon>Gammaproteobacteria</taxon>
        <taxon>Oceanospirillales</taxon>
        <taxon>Oceanospirillaceae</taxon>
        <taxon>Motiliproteus</taxon>
    </lineage>
</organism>
<keyword evidence="6" id="KW-0418">Kinase</keyword>
<dbReference type="AlphaFoldDB" id="A0A369WWV2"/>
<keyword evidence="4" id="KW-0067">ATP-binding</keyword>
<dbReference type="InterPro" id="IPR051409">
    <property type="entry name" value="Atypical_kinase_ADCK"/>
</dbReference>